<dbReference type="Pfam" id="PF04237">
    <property type="entry name" value="YjbR"/>
    <property type="match status" value="1"/>
</dbReference>
<keyword evidence="2" id="KW-1185">Reference proteome</keyword>
<reference evidence="2" key="1">
    <citation type="submission" date="2016-10" db="EMBL/GenBank/DDBJ databases">
        <authorList>
            <person name="Varghese N."/>
            <person name="Submissions S."/>
        </authorList>
    </citation>
    <scope>NUCLEOTIDE SEQUENCE [LARGE SCALE GENOMIC DNA]</scope>
    <source>
        <strain evidence="2">DSM 44268</strain>
    </source>
</reference>
<protein>
    <submittedName>
        <fullName evidence="1">Predicted DNA-binding protein, MmcQ/YjbR family</fullName>
    </submittedName>
</protein>
<proteinExistence type="predicted"/>
<dbReference type="RefSeq" id="WP_091764597.1">
    <property type="nucleotide sequence ID" value="NZ_FNBT01000002.1"/>
</dbReference>
<keyword evidence="1" id="KW-0238">DNA-binding</keyword>
<dbReference type="GO" id="GO:0003677">
    <property type="term" value="F:DNA binding"/>
    <property type="evidence" value="ECO:0007669"/>
    <property type="project" value="UniProtKB-KW"/>
</dbReference>
<gene>
    <name evidence="1" type="ORF">SAMN05660662_1536</name>
</gene>
<organism evidence="1 2">
    <name type="scientific">Blastococcus aurantiacus</name>
    <dbReference type="NCBI Taxonomy" id="1550231"/>
    <lineage>
        <taxon>Bacteria</taxon>
        <taxon>Bacillati</taxon>
        <taxon>Actinomycetota</taxon>
        <taxon>Actinomycetes</taxon>
        <taxon>Geodermatophilales</taxon>
        <taxon>Geodermatophilaceae</taxon>
        <taxon>Blastococcus</taxon>
    </lineage>
</organism>
<dbReference type="OrthoDB" id="8479417at2"/>
<sequence>MESELLAGVRGIALALPAAYEEQAWVGTRWRVRGRTFAHLLTIEGGRPEGHARAAGTAGPSRVLTFRSSGLELETLRRTGPPFFAAPWRGDEVGLRLDDGVDWAEVRELLTDSYCVLAPQRLAAAVDRPEFDESALLPPPG</sequence>
<accession>A0A1G7JIT3</accession>
<dbReference type="InterPro" id="IPR058532">
    <property type="entry name" value="YjbR/MT2646/Rv2570-like"/>
</dbReference>
<dbReference type="Proteomes" id="UP000199406">
    <property type="component" value="Unassembled WGS sequence"/>
</dbReference>
<dbReference type="InterPro" id="IPR038056">
    <property type="entry name" value="YjbR-like_sf"/>
</dbReference>
<name>A0A1G7JIT3_9ACTN</name>
<dbReference type="SUPFAM" id="SSF142906">
    <property type="entry name" value="YjbR-like"/>
    <property type="match status" value="1"/>
</dbReference>
<dbReference type="Gene3D" id="3.90.1150.30">
    <property type="match status" value="1"/>
</dbReference>
<evidence type="ECO:0000313" key="1">
    <source>
        <dbReference type="EMBL" id="SDF24806.1"/>
    </source>
</evidence>
<dbReference type="STRING" id="1550231.SAMN05660662_1536"/>
<evidence type="ECO:0000313" key="2">
    <source>
        <dbReference type="Proteomes" id="UP000199406"/>
    </source>
</evidence>
<dbReference type="EMBL" id="FNBT01000002">
    <property type="protein sequence ID" value="SDF24806.1"/>
    <property type="molecule type" value="Genomic_DNA"/>
</dbReference>
<dbReference type="AlphaFoldDB" id="A0A1G7JIT3"/>